<dbReference type="AlphaFoldDB" id="A0A934N1M9"/>
<evidence type="ECO:0000313" key="6">
    <source>
        <dbReference type="EMBL" id="MBJ7539665.1"/>
    </source>
</evidence>
<accession>A0A934N1M9</accession>
<dbReference type="SUPFAM" id="SSF48498">
    <property type="entry name" value="Tetracyclin repressor-like, C-terminal domain"/>
    <property type="match status" value="1"/>
</dbReference>
<keyword evidence="3" id="KW-0804">Transcription</keyword>
<dbReference type="GO" id="GO:0003677">
    <property type="term" value="F:DNA binding"/>
    <property type="evidence" value="ECO:0007669"/>
    <property type="project" value="UniProtKB-UniRule"/>
</dbReference>
<dbReference type="SUPFAM" id="SSF46689">
    <property type="entry name" value="Homeodomain-like"/>
    <property type="match status" value="1"/>
</dbReference>
<dbReference type="EMBL" id="JAEMNX010000028">
    <property type="protein sequence ID" value="MBJ7539665.1"/>
    <property type="molecule type" value="Genomic_DNA"/>
</dbReference>
<dbReference type="PANTHER" id="PTHR47506">
    <property type="entry name" value="TRANSCRIPTIONAL REGULATORY PROTEIN"/>
    <property type="match status" value="1"/>
</dbReference>
<feature type="domain" description="HTH tetR-type" evidence="5">
    <location>
        <begin position="1"/>
        <end position="61"/>
    </location>
</feature>
<evidence type="ECO:0000256" key="4">
    <source>
        <dbReference type="PROSITE-ProRule" id="PRU00335"/>
    </source>
</evidence>
<proteinExistence type="predicted"/>
<dbReference type="Pfam" id="PF00440">
    <property type="entry name" value="TetR_N"/>
    <property type="match status" value="1"/>
</dbReference>
<dbReference type="PROSITE" id="PS50977">
    <property type="entry name" value="HTH_TETR_2"/>
    <property type="match status" value="1"/>
</dbReference>
<dbReference type="PANTHER" id="PTHR47506:SF6">
    <property type="entry name" value="HTH-TYPE TRANSCRIPTIONAL REPRESSOR NEMR"/>
    <property type="match status" value="1"/>
</dbReference>
<reference evidence="6" key="1">
    <citation type="submission" date="2020-12" db="EMBL/GenBank/DDBJ databases">
        <title>Marinomonas arctica sp. nov., a psychrotolerant bacterium isolated from the Arctic.</title>
        <authorList>
            <person name="Zhang Y."/>
        </authorList>
    </citation>
    <scope>NUCLEOTIDE SEQUENCE</scope>
    <source>
        <strain evidence="6">C1424</strain>
    </source>
</reference>
<dbReference type="RefSeq" id="WP_199470057.1">
    <property type="nucleotide sequence ID" value="NZ_JAEMNX010000028.1"/>
</dbReference>
<evidence type="ECO:0000256" key="1">
    <source>
        <dbReference type="ARBA" id="ARBA00023015"/>
    </source>
</evidence>
<gene>
    <name evidence="6" type="ORF">I8J31_18465</name>
</gene>
<feature type="DNA-binding region" description="H-T-H motif" evidence="4">
    <location>
        <begin position="24"/>
        <end position="43"/>
    </location>
</feature>
<organism evidence="6 7">
    <name type="scientific">Marinomonas transparens</name>
    <dbReference type="NCBI Taxonomy" id="2795388"/>
    <lineage>
        <taxon>Bacteria</taxon>
        <taxon>Pseudomonadati</taxon>
        <taxon>Pseudomonadota</taxon>
        <taxon>Gammaproteobacteria</taxon>
        <taxon>Oceanospirillales</taxon>
        <taxon>Oceanospirillaceae</taxon>
        <taxon>Marinomonas</taxon>
    </lineage>
</organism>
<dbReference type="InterPro" id="IPR001647">
    <property type="entry name" value="HTH_TetR"/>
</dbReference>
<dbReference type="Proteomes" id="UP000628710">
    <property type="component" value="Unassembled WGS sequence"/>
</dbReference>
<keyword evidence="1" id="KW-0805">Transcription regulation</keyword>
<evidence type="ECO:0000256" key="3">
    <source>
        <dbReference type="ARBA" id="ARBA00023163"/>
    </source>
</evidence>
<keyword evidence="2 4" id="KW-0238">DNA-binding</keyword>
<name>A0A934N1M9_9GAMM</name>
<dbReference type="InterPro" id="IPR009057">
    <property type="entry name" value="Homeodomain-like_sf"/>
</dbReference>
<dbReference type="PRINTS" id="PR00455">
    <property type="entry name" value="HTHTETR"/>
</dbReference>
<evidence type="ECO:0000259" key="5">
    <source>
        <dbReference type="PROSITE" id="PS50977"/>
    </source>
</evidence>
<protein>
    <submittedName>
        <fullName evidence="6">TetR/AcrR family transcriptional regulator</fullName>
    </submittedName>
</protein>
<dbReference type="InterPro" id="IPR036271">
    <property type="entry name" value="Tet_transcr_reg_TetR-rel_C_sf"/>
</dbReference>
<comment type="caution">
    <text evidence="6">The sequence shown here is derived from an EMBL/GenBank/DDBJ whole genome shotgun (WGS) entry which is preliminary data.</text>
</comment>
<evidence type="ECO:0000256" key="2">
    <source>
        <dbReference type="ARBA" id="ARBA00023125"/>
    </source>
</evidence>
<dbReference type="Gene3D" id="1.10.357.10">
    <property type="entry name" value="Tetracycline Repressor, domain 2"/>
    <property type="match status" value="1"/>
</dbReference>
<sequence>MGTKEHILDTAESLFNTNGYTAVGVDLIRDTAGISKTSMYRHFGSKNKLIQAVLARRHLRFEEELGGAISPEMNMEEKLDALIDWHFQWFSSEDFHGCMFMHAMSEFKALDEVIAAAASMHKKWLKGLIKEIISDATDCIEEQSESKAESIMTFVEGMIIRAEFGDILSFKPLYRSAIQTLSKAGH</sequence>
<keyword evidence="7" id="KW-1185">Reference proteome</keyword>
<evidence type="ECO:0000313" key="7">
    <source>
        <dbReference type="Proteomes" id="UP000628710"/>
    </source>
</evidence>